<protein>
    <submittedName>
        <fullName evidence="1">Uncharacterized protein</fullName>
    </submittedName>
</protein>
<dbReference type="PANTHER" id="PTHR31511">
    <property type="entry name" value="PROTEIN CBG23764"/>
    <property type="match status" value="1"/>
</dbReference>
<dbReference type="InParanoid" id="A0A7M7Q3M9"/>
<dbReference type="PANTHER" id="PTHR31511:SF12">
    <property type="entry name" value="RHO TERMINATION FACTOR N-TERMINAL DOMAIN-CONTAINING PROTEIN"/>
    <property type="match status" value="1"/>
</dbReference>
<reference evidence="1" key="1">
    <citation type="submission" date="2021-01" db="UniProtKB">
        <authorList>
            <consortium name="EnsemblMetazoa"/>
        </authorList>
    </citation>
    <scope>IDENTIFICATION</scope>
</reference>
<dbReference type="RefSeq" id="XP_031781084.1">
    <property type="nucleotide sequence ID" value="XM_031925224.1"/>
</dbReference>
<dbReference type="EnsemblMetazoa" id="XM_031925224">
    <property type="protein sequence ID" value="XP_031781084"/>
    <property type="gene ID" value="LOC116416486"/>
</dbReference>
<dbReference type="InterPro" id="IPR043502">
    <property type="entry name" value="DNA/RNA_pol_sf"/>
</dbReference>
<dbReference type="Proteomes" id="UP000002358">
    <property type="component" value="Unassembled WGS sequence"/>
</dbReference>
<dbReference type="OrthoDB" id="7690693at2759"/>
<dbReference type="AlphaFoldDB" id="A0A7M7Q3M9"/>
<dbReference type="GO" id="GO:0071897">
    <property type="term" value="P:DNA biosynthetic process"/>
    <property type="evidence" value="ECO:0007669"/>
    <property type="project" value="UniProtKB-ARBA"/>
</dbReference>
<proteinExistence type="predicted"/>
<sequence length="163" mass="18875">MYAVMKTDLHDFDTSDYPVDNQFNIPLVNKKIVGLMKDECNGNIMTEFVGLRSKIYSIKVQGQQPIKKAKGMKSSVVKSTIEFDDYIHCLRDKATISRQQKHIRSRLHVIKTEKEHKIALSPLDDKRYLIPGQTDTLPWGHYMIDGYQLIEEDEPSAKRVKLH</sequence>
<evidence type="ECO:0000313" key="2">
    <source>
        <dbReference type="Proteomes" id="UP000002358"/>
    </source>
</evidence>
<accession>A0A7M7Q3M9</accession>
<keyword evidence="2" id="KW-1185">Reference proteome</keyword>
<name>A0A7M7Q3M9_NASVI</name>
<dbReference type="OMA" id="CKREILF"/>
<dbReference type="GeneID" id="116416486"/>
<dbReference type="KEGG" id="nvi:116416486"/>
<dbReference type="SUPFAM" id="SSF56672">
    <property type="entry name" value="DNA/RNA polymerases"/>
    <property type="match status" value="1"/>
</dbReference>
<organism evidence="1 2">
    <name type="scientific">Nasonia vitripennis</name>
    <name type="common">Parasitic wasp</name>
    <dbReference type="NCBI Taxonomy" id="7425"/>
    <lineage>
        <taxon>Eukaryota</taxon>
        <taxon>Metazoa</taxon>
        <taxon>Ecdysozoa</taxon>
        <taxon>Arthropoda</taxon>
        <taxon>Hexapoda</taxon>
        <taxon>Insecta</taxon>
        <taxon>Pterygota</taxon>
        <taxon>Neoptera</taxon>
        <taxon>Endopterygota</taxon>
        <taxon>Hymenoptera</taxon>
        <taxon>Apocrita</taxon>
        <taxon>Proctotrupomorpha</taxon>
        <taxon>Chalcidoidea</taxon>
        <taxon>Pteromalidae</taxon>
        <taxon>Pteromalinae</taxon>
        <taxon>Nasonia</taxon>
    </lineage>
</organism>
<evidence type="ECO:0000313" key="1">
    <source>
        <dbReference type="EnsemblMetazoa" id="XP_031781084"/>
    </source>
</evidence>